<reference evidence="3 4" key="1">
    <citation type="submission" date="2024-02" db="EMBL/GenBank/DDBJ databases">
        <authorList>
            <person name="Vignale AGUSTIN F."/>
            <person name="Sosa J E."/>
            <person name="Modenutti C."/>
        </authorList>
    </citation>
    <scope>NUCLEOTIDE SEQUENCE [LARGE SCALE GENOMIC DNA]</scope>
</reference>
<dbReference type="Pfam" id="PF03398">
    <property type="entry name" value="Ist1"/>
    <property type="match status" value="1"/>
</dbReference>
<dbReference type="PANTHER" id="PTHR12161">
    <property type="entry name" value="IST1 FAMILY MEMBER"/>
    <property type="match status" value="1"/>
</dbReference>
<feature type="compositionally biased region" description="Basic and acidic residues" evidence="2">
    <location>
        <begin position="228"/>
        <end position="242"/>
    </location>
</feature>
<dbReference type="InterPro" id="IPR042277">
    <property type="entry name" value="IST1-like"/>
</dbReference>
<comment type="similarity">
    <text evidence="1">Belongs to the IST1 family.</text>
</comment>
<feature type="region of interest" description="Disordered" evidence="2">
    <location>
        <begin position="279"/>
        <end position="480"/>
    </location>
</feature>
<evidence type="ECO:0000256" key="1">
    <source>
        <dbReference type="ARBA" id="ARBA00005536"/>
    </source>
</evidence>
<gene>
    <name evidence="3" type="ORF">ILEXP_LOCUS56083</name>
</gene>
<feature type="compositionally biased region" description="Basic and acidic residues" evidence="2">
    <location>
        <begin position="355"/>
        <end position="396"/>
    </location>
</feature>
<feature type="compositionally biased region" description="Basic and acidic residues" evidence="2">
    <location>
        <begin position="7"/>
        <end position="20"/>
    </location>
</feature>
<feature type="region of interest" description="Disordered" evidence="2">
    <location>
        <begin position="1"/>
        <end position="20"/>
    </location>
</feature>
<dbReference type="InterPro" id="IPR005061">
    <property type="entry name" value="Ist1"/>
</dbReference>
<dbReference type="AlphaFoldDB" id="A0ABC8UX61"/>
<comment type="caution">
    <text evidence="3">The sequence shown here is derived from an EMBL/GenBank/DDBJ whole genome shotgun (WGS) entry which is preliminary data.</text>
</comment>
<evidence type="ECO:0000313" key="3">
    <source>
        <dbReference type="EMBL" id="CAK9185666.1"/>
    </source>
</evidence>
<protein>
    <recommendedName>
        <fullName evidence="5">Regulator of Vps4 activity in the MVB pathway protein</fullName>
    </recommendedName>
</protein>
<organism evidence="3 4">
    <name type="scientific">Ilex paraguariensis</name>
    <name type="common">yerba mate</name>
    <dbReference type="NCBI Taxonomy" id="185542"/>
    <lineage>
        <taxon>Eukaryota</taxon>
        <taxon>Viridiplantae</taxon>
        <taxon>Streptophyta</taxon>
        <taxon>Embryophyta</taxon>
        <taxon>Tracheophyta</taxon>
        <taxon>Spermatophyta</taxon>
        <taxon>Magnoliopsida</taxon>
        <taxon>eudicotyledons</taxon>
        <taxon>Gunneridae</taxon>
        <taxon>Pentapetalae</taxon>
        <taxon>asterids</taxon>
        <taxon>campanulids</taxon>
        <taxon>Aquifoliales</taxon>
        <taxon>Aquifoliaceae</taxon>
        <taxon>Ilex</taxon>
    </lineage>
</organism>
<dbReference type="Proteomes" id="UP001642360">
    <property type="component" value="Unassembled WGS sequence"/>
</dbReference>
<feature type="compositionally biased region" description="Basic and acidic residues" evidence="2">
    <location>
        <begin position="321"/>
        <end position="333"/>
    </location>
</feature>
<proteinExistence type="inferred from homology"/>
<evidence type="ECO:0000256" key="2">
    <source>
        <dbReference type="SAM" id="MobiDB-lite"/>
    </source>
</evidence>
<keyword evidence="4" id="KW-1185">Reference proteome</keyword>
<accession>A0ABC8UX61</accession>
<feature type="region of interest" description="Disordered" evidence="2">
    <location>
        <begin position="213"/>
        <end position="242"/>
    </location>
</feature>
<dbReference type="Gene3D" id="1.20.1260.60">
    <property type="entry name" value="Vacuolar protein sorting-associated protein Ist1"/>
    <property type="match status" value="1"/>
</dbReference>
<evidence type="ECO:0000313" key="4">
    <source>
        <dbReference type="Proteomes" id="UP001642360"/>
    </source>
</evidence>
<dbReference type="EMBL" id="CAUOFW020009390">
    <property type="protein sequence ID" value="CAK9185666.1"/>
    <property type="molecule type" value="Genomic_DNA"/>
</dbReference>
<dbReference type="PANTHER" id="PTHR12161:SF88">
    <property type="entry name" value="REGULATOR OF VPS4 ACTIVITY IN THE MVB PATHWAY PROTEIN"/>
    <property type="match status" value="1"/>
</dbReference>
<sequence length="499" mass="56197">MQAGNQADKDSDRVDTEEEKRNAEAEGFLIELNLSSCYDFVEQCCVCISNHLSVMNKQRECPEECGEAAASLMFAAARFADLPELRDLRSIFTERYRNSLDFYVNKEFVEKLKSLPPTKDKKLQLLQDIALESGVELDLKALEQKLYNPPASVEDWPTNNNDKYKLHNSRDETVWKMDELSTGYEHGNVKEHIAPKRNEEDLPFNGREKVINDEYKLDSRTENGVPERNSRGHLSHEKLEDTPIKDIQVATIHKRGQENDSNVAKSVSKEYLEEKKPFSYRSIPPPYTKPNVSKKEASLEVRSAGEGLRSTKLSVDVDGDDNLKDDSVGEAKPKSVRRRHLKLPPGHDSGGSSEGDNRKMNQHGMRKEDANKGHKTLEKDGHDQRDEEETMMDRLLIKYSTKRSPHQPSQAESTLKPPPASQQAAIDTAKTSRRKSIDGPPARATSLPIEPTSSTDATKGHARASSFQPEMLNPKGHVHPKLPEYDDFIARLAALKSGN</sequence>
<name>A0ABC8UX61_9AQUA</name>
<evidence type="ECO:0008006" key="5">
    <source>
        <dbReference type="Google" id="ProtNLM"/>
    </source>
</evidence>